<evidence type="ECO:0000256" key="7">
    <source>
        <dbReference type="ARBA" id="ARBA00023268"/>
    </source>
</evidence>
<comment type="pathway">
    <text evidence="1 8">Purine metabolism; IMP biosynthesis via de novo pathway; IMP from 5-formamido-1-(5-phospho-D-ribosyl)imidazole-4-carboxamide: step 1/1.</text>
</comment>
<evidence type="ECO:0000256" key="2">
    <source>
        <dbReference type="ARBA" id="ARBA00004954"/>
    </source>
</evidence>
<feature type="domain" description="MGS-like" evidence="9">
    <location>
        <begin position="2"/>
        <end position="149"/>
    </location>
</feature>
<dbReference type="Gene3D" id="3.40.140.20">
    <property type="match status" value="2"/>
</dbReference>
<dbReference type="InterPro" id="IPR036914">
    <property type="entry name" value="MGS-like_dom_sf"/>
</dbReference>
<comment type="catalytic activity">
    <reaction evidence="8">
        <text>(6R)-10-formyltetrahydrofolate + 5-amino-1-(5-phospho-beta-D-ribosyl)imidazole-4-carboxamide = 5-formamido-1-(5-phospho-D-ribosyl)imidazole-4-carboxamide + (6S)-5,6,7,8-tetrahydrofolate</text>
        <dbReference type="Rhea" id="RHEA:22192"/>
        <dbReference type="ChEBI" id="CHEBI:57453"/>
        <dbReference type="ChEBI" id="CHEBI:58467"/>
        <dbReference type="ChEBI" id="CHEBI:58475"/>
        <dbReference type="ChEBI" id="CHEBI:195366"/>
        <dbReference type="EC" id="2.1.2.3"/>
    </reaction>
</comment>
<dbReference type="RefSeq" id="WP_281840738.1">
    <property type="nucleotide sequence ID" value="NZ_BROH01000001.1"/>
</dbReference>
<evidence type="ECO:0000256" key="4">
    <source>
        <dbReference type="ARBA" id="ARBA00022679"/>
    </source>
</evidence>
<dbReference type="NCBIfam" id="TIGR00355">
    <property type="entry name" value="purH"/>
    <property type="match status" value="1"/>
</dbReference>
<keyword evidence="5 8" id="KW-0658">Purine biosynthesis</keyword>
<dbReference type="Pfam" id="PF01808">
    <property type="entry name" value="AICARFT_IMPCHas"/>
    <property type="match status" value="1"/>
</dbReference>
<dbReference type="SUPFAM" id="SSF52335">
    <property type="entry name" value="Methylglyoxal synthase-like"/>
    <property type="match status" value="1"/>
</dbReference>
<comment type="catalytic activity">
    <reaction evidence="8">
        <text>IMP + H2O = 5-formamido-1-(5-phospho-D-ribosyl)imidazole-4-carboxamide</text>
        <dbReference type="Rhea" id="RHEA:18445"/>
        <dbReference type="ChEBI" id="CHEBI:15377"/>
        <dbReference type="ChEBI" id="CHEBI:58053"/>
        <dbReference type="ChEBI" id="CHEBI:58467"/>
        <dbReference type="EC" id="3.5.4.10"/>
    </reaction>
</comment>
<evidence type="ECO:0000313" key="10">
    <source>
        <dbReference type="EMBL" id="GKY86782.1"/>
    </source>
</evidence>
<dbReference type="PANTHER" id="PTHR11692:SF0">
    <property type="entry name" value="BIFUNCTIONAL PURINE BIOSYNTHESIS PROTEIN ATIC"/>
    <property type="match status" value="1"/>
</dbReference>
<keyword evidence="4 8" id="KW-0808">Transferase</keyword>
<evidence type="ECO:0000313" key="11">
    <source>
        <dbReference type="Proteomes" id="UP001144205"/>
    </source>
</evidence>
<evidence type="ECO:0000256" key="5">
    <source>
        <dbReference type="ARBA" id="ARBA00022755"/>
    </source>
</evidence>
<dbReference type="SUPFAM" id="SSF53927">
    <property type="entry name" value="Cytidine deaminase-like"/>
    <property type="match status" value="1"/>
</dbReference>
<comment type="caution">
    <text evidence="10">The sequence shown here is derived from an EMBL/GenBank/DDBJ whole genome shotgun (WGS) entry which is preliminary data.</text>
</comment>
<gene>
    <name evidence="8 10" type="primary">purH</name>
    <name evidence="10" type="ORF">STA1M1_06510</name>
</gene>
<dbReference type="InterPro" id="IPR011607">
    <property type="entry name" value="MGS-like_dom"/>
</dbReference>
<dbReference type="EMBL" id="BROH01000001">
    <property type="protein sequence ID" value="GKY86782.1"/>
    <property type="molecule type" value="Genomic_DNA"/>
</dbReference>
<comment type="similarity">
    <text evidence="3 8">Belongs to the PurH family.</text>
</comment>
<evidence type="ECO:0000256" key="1">
    <source>
        <dbReference type="ARBA" id="ARBA00004844"/>
    </source>
</evidence>
<keyword evidence="6 8" id="KW-0378">Hydrolase</keyword>
<evidence type="ECO:0000256" key="3">
    <source>
        <dbReference type="ARBA" id="ARBA00007667"/>
    </source>
</evidence>
<dbReference type="PROSITE" id="PS51855">
    <property type="entry name" value="MGS"/>
    <property type="match status" value="1"/>
</dbReference>
<comment type="pathway">
    <text evidence="2 8">Purine metabolism; IMP biosynthesis via de novo pathway; 5-formamido-1-(5-phospho-D-ribosyl)imidazole-4-carboxamide from 5-amino-1-(5-phospho-D-ribosyl)imidazole-4-carboxamide (10-formyl THF route): step 1/1.</text>
</comment>
<sequence>MTDLSPVRRALISVSDKTGLADLAKALAARGVEILSTGGSAKALREAGLDVTDVAEITGFPEMMDGRVKTLHPMVHGGLLALRDNAHHLAAMEQHGIVGIDLLVVNLYPFEAALARGAEYDEMIENIDIGGPAMIRAAAKNHAFVTTIVDVEDYAALLAELDANDGATSYAFRQRHAQIAYARTGAYDAAVSTWMADAIGEQAPRRRVVAGKLAQTLRYGENPHQQAAFYTDGTGRPGVATAVQHQGKELSYNNINDTDAAFELVAEFDPADGPAVAIIKHANPSGVARGATLRDAYQKAFDCDRTSAFGGIVALNMPLDAETAQAITEIFTEVVIAPGASDEARAIFAAKKNLRLLTTEGLPDPREGGMIVRQVSGGQLFQNKDNGYVGLDDLKVVTKVAPTDEQLKDLLFAWKVAKHVKSNAIVYVKGMATVGVGAGQMSRLDSALIAATKAERMARDIGAAQSPAVGSAVASDAFFPFPDGLMEAAAAGATCVIQPGGSMRDDEVIAAADEAGLAMVFTGMRHFRH</sequence>
<dbReference type="EC" id="2.1.2.3" evidence="8"/>
<accession>A0ABQ5LRS0</accession>
<keyword evidence="11" id="KW-1185">Reference proteome</keyword>
<protein>
    <recommendedName>
        <fullName evidence="8">Bifunctional purine biosynthesis protein PurH</fullName>
    </recommendedName>
    <domain>
        <recommendedName>
            <fullName evidence="8">Phosphoribosylaminoimidazolecarboxamide formyltransferase</fullName>
            <ecNumber evidence="8">2.1.2.3</ecNumber>
        </recommendedName>
        <alternativeName>
            <fullName evidence="8">AICAR transformylase</fullName>
        </alternativeName>
    </domain>
    <domain>
        <recommendedName>
            <fullName evidence="8">IMP cyclohydrolase</fullName>
            <ecNumber evidence="8">3.5.4.10</ecNumber>
        </recommendedName>
        <alternativeName>
            <fullName evidence="8">ATIC</fullName>
        </alternativeName>
        <alternativeName>
            <fullName evidence="8">IMP synthase</fullName>
        </alternativeName>
        <alternativeName>
            <fullName evidence="8">Inosinicase</fullName>
        </alternativeName>
    </domain>
</protein>
<dbReference type="PIRSF" id="PIRSF000414">
    <property type="entry name" value="AICARFT_IMPCHas"/>
    <property type="match status" value="1"/>
</dbReference>
<evidence type="ECO:0000259" key="9">
    <source>
        <dbReference type="PROSITE" id="PS51855"/>
    </source>
</evidence>
<dbReference type="NCBIfam" id="NF002049">
    <property type="entry name" value="PRK00881.1"/>
    <property type="match status" value="1"/>
</dbReference>
<dbReference type="SMART" id="SM00798">
    <property type="entry name" value="AICARFT_IMPCHas"/>
    <property type="match status" value="1"/>
</dbReference>
<evidence type="ECO:0000256" key="6">
    <source>
        <dbReference type="ARBA" id="ARBA00022801"/>
    </source>
</evidence>
<proteinExistence type="inferred from homology"/>
<dbReference type="SMART" id="SM00851">
    <property type="entry name" value="MGS"/>
    <property type="match status" value="1"/>
</dbReference>
<dbReference type="InterPro" id="IPR024051">
    <property type="entry name" value="AICAR_Tfase_dup_dom_sf"/>
</dbReference>
<reference evidence="10" key="1">
    <citation type="journal article" date="2023" name="Int. J. Syst. Evol. Microbiol.">
        <title>Sinisalibacter aestuarii sp. nov., isolated from estuarine sediment of the Arakawa River.</title>
        <authorList>
            <person name="Arafat S.T."/>
            <person name="Hirano S."/>
            <person name="Sato A."/>
            <person name="Takeuchi K."/>
            <person name="Yasuda T."/>
            <person name="Terahara T."/>
            <person name="Hamada M."/>
            <person name="Kobayashi T."/>
        </authorList>
    </citation>
    <scope>NUCLEOTIDE SEQUENCE</scope>
    <source>
        <strain evidence="10">B-399</strain>
    </source>
</reference>
<name>A0ABQ5LRS0_9RHOB</name>
<dbReference type="PANTHER" id="PTHR11692">
    <property type="entry name" value="BIFUNCTIONAL PURINE BIOSYNTHESIS PROTEIN PURH"/>
    <property type="match status" value="1"/>
</dbReference>
<dbReference type="Proteomes" id="UP001144205">
    <property type="component" value="Unassembled WGS sequence"/>
</dbReference>
<keyword evidence="7 8" id="KW-0511">Multifunctional enzyme</keyword>
<dbReference type="Pfam" id="PF02142">
    <property type="entry name" value="MGS"/>
    <property type="match status" value="1"/>
</dbReference>
<organism evidence="10 11">
    <name type="scientific">Sinisalibacter aestuarii</name>
    <dbReference type="NCBI Taxonomy" id="2949426"/>
    <lineage>
        <taxon>Bacteria</taxon>
        <taxon>Pseudomonadati</taxon>
        <taxon>Pseudomonadota</taxon>
        <taxon>Alphaproteobacteria</taxon>
        <taxon>Rhodobacterales</taxon>
        <taxon>Roseobacteraceae</taxon>
        <taxon>Sinisalibacter</taxon>
    </lineage>
</organism>
<dbReference type="HAMAP" id="MF_00139">
    <property type="entry name" value="PurH"/>
    <property type="match status" value="1"/>
</dbReference>
<dbReference type="CDD" id="cd01421">
    <property type="entry name" value="IMPCH"/>
    <property type="match status" value="1"/>
</dbReference>
<dbReference type="InterPro" id="IPR002695">
    <property type="entry name" value="PurH-like"/>
</dbReference>
<dbReference type="InterPro" id="IPR016193">
    <property type="entry name" value="Cytidine_deaminase-like"/>
</dbReference>
<comment type="domain">
    <text evidence="8">The IMP cyclohydrolase activity resides in the N-terminal region.</text>
</comment>
<dbReference type="EC" id="3.5.4.10" evidence="8"/>
<evidence type="ECO:0000256" key="8">
    <source>
        <dbReference type="HAMAP-Rule" id="MF_00139"/>
    </source>
</evidence>
<dbReference type="Gene3D" id="3.40.50.1380">
    <property type="entry name" value="Methylglyoxal synthase-like domain"/>
    <property type="match status" value="1"/>
</dbReference>